<accession>A0ABQ7E6M5</accession>
<protein>
    <recommendedName>
        <fullName evidence="5">Aminotransferase-like plant mobile domain-containing protein</fullName>
    </recommendedName>
</protein>
<feature type="region of interest" description="Disordered" evidence="2">
    <location>
        <begin position="841"/>
        <end position="878"/>
    </location>
</feature>
<evidence type="ECO:0000256" key="2">
    <source>
        <dbReference type="SAM" id="MobiDB-lite"/>
    </source>
</evidence>
<dbReference type="PANTHER" id="PTHR31099:SF37">
    <property type="entry name" value="MYOSIN HEAVY CHAIN-LIKE PROTEIN"/>
    <property type="match status" value="1"/>
</dbReference>
<sequence length="994" mass="111310">MFFSFILISPIPLQAYRFSHLSPTTSPPRLTTTTVALPPPQRWGGKVHGGWRRQGPWRLEDGSLVAAGGGKAHGCWKRGKLRDLSFLLHDLRDLGDSFSRSHSCYGIWPFKAMPLIAAHYGYYGAYLSFFHSCGLTFPIPEPILEVLAELGLSLTQLLPNFLRHLVAFLVKAREEGLAFGLREFRQPVRVKRNKQNPGTFLVSPCQGLHVIEDIPYRDEKWREQFFVFKMDRASMGDFDFSQLPRRWAENIVPSGSSLMSDEIRDLMRVLRKASGKSPLISIHDSDDENVSGETRPPVSLSPGSEEETVAATRKRRRSSESALSGPSRPRFVSEGDGSSFAAQRDLISLAARMRSAGCRLPYLASSVEREAYAKVAVASSKVMEAFNEYVVTMEDHVVASRNDKEIKSIGVEIKRLSKELEATKLEGKKDAEKIEALTEDWRRVHLENETLTSQMVSQRARISALEMGERKDGGLTVDAELARLKGMEGDCEDLVALAAVPDWSISELDLPQVSDDSVDQVGGSSVPDDSVTSEFETTVVAPRSQLLVARSPRPRRLLLELMCSSFNFPHPTTTADDLENLYNMYGVDRSVVLDLVGTHETPETVREGYYGAYLSFFHSCGLTFPIPEQILEVLAELWLSLTQLLPNFLRHLVAFLVKAREEGLAFGLSEFRQLVLVKRNKQNPGTFLVSPRPGRHVIEDIPYRDEKWREQFFAFKMDRESMGDFDFSQLPRRWAENIDEIRDLMRVLRRGRSNWSTFDRTRIQTAFTLPAGTGRAPLVEEFEDEAEHSQEVVATPSVQTQSSDRLTRQLVRRSSFRTSGFASRGRASGKFPLILIHDSDDEDVSGETRPPVSLSLGSEDETVAATRKRRRSSKGALPGPYCPRFVSEGDGSSFAAQSDLISLAGRMRSTGCRLPSLASSVAREAYSKVAVASSTVMEAFNEYVVTMEDHVVASRNDKEIKSIGFEIKRLSKELEATKREGKKDAEKIEALTED</sequence>
<dbReference type="EMBL" id="QGKV02000299">
    <property type="protein sequence ID" value="KAF3592863.1"/>
    <property type="molecule type" value="Genomic_DNA"/>
</dbReference>
<keyword evidence="4" id="KW-1185">Reference proteome</keyword>
<proteinExistence type="predicted"/>
<dbReference type="PANTHER" id="PTHR31099">
    <property type="entry name" value="OS06G0165300 PROTEIN"/>
    <property type="match status" value="1"/>
</dbReference>
<gene>
    <name evidence="3" type="ORF">DY000_02023590</name>
</gene>
<name>A0ABQ7E6M5_BRACR</name>
<evidence type="ECO:0000313" key="3">
    <source>
        <dbReference type="EMBL" id="KAF3592863.1"/>
    </source>
</evidence>
<comment type="caution">
    <text evidence="3">The sequence shown here is derived from an EMBL/GenBank/DDBJ whole genome shotgun (WGS) entry which is preliminary data.</text>
</comment>
<feature type="region of interest" description="Disordered" evidence="2">
    <location>
        <begin position="279"/>
        <end position="336"/>
    </location>
</feature>
<feature type="region of interest" description="Disordered" evidence="2">
    <location>
        <begin position="784"/>
        <end position="807"/>
    </location>
</feature>
<feature type="coiled-coil region" evidence="1">
    <location>
        <begin position="960"/>
        <end position="991"/>
    </location>
</feature>
<keyword evidence="1" id="KW-0175">Coiled coil</keyword>
<reference evidence="3 4" key="1">
    <citation type="journal article" date="2020" name="BMC Genomics">
        <title>Intraspecific diversification of the crop wild relative Brassica cretica Lam. using demographic model selection.</title>
        <authorList>
            <person name="Kioukis A."/>
            <person name="Michalopoulou V.A."/>
            <person name="Briers L."/>
            <person name="Pirintsos S."/>
            <person name="Studholme D.J."/>
            <person name="Pavlidis P."/>
            <person name="Sarris P.F."/>
        </authorList>
    </citation>
    <scope>NUCLEOTIDE SEQUENCE [LARGE SCALE GENOMIC DNA]</scope>
    <source>
        <strain evidence="4">cv. PFS-1207/04</strain>
    </source>
</reference>
<evidence type="ECO:0000313" key="4">
    <source>
        <dbReference type="Proteomes" id="UP000266723"/>
    </source>
</evidence>
<organism evidence="3 4">
    <name type="scientific">Brassica cretica</name>
    <name type="common">Mustard</name>
    <dbReference type="NCBI Taxonomy" id="69181"/>
    <lineage>
        <taxon>Eukaryota</taxon>
        <taxon>Viridiplantae</taxon>
        <taxon>Streptophyta</taxon>
        <taxon>Embryophyta</taxon>
        <taxon>Tracheophyta</taxon>
        <taxon>Spermatophyta</taxon>
        <taxon>Magnoliopsida</taxon>
        <taxon>eudicotyledons</taxon>
        <taxon>Gunneridae</taxon>
        <taxon>Pentapetalae</taxon>
        <taxon>rosids</taxon>
        <taxon>malvids</taxon>
        <taxon>Brassicales</taxon>
        <taxon>Brassicaceae</taxon>
        <taxon>Brassiceae</taxon>
        <taxon>Brassica</taxon>
    </lineage>
</organism>
<dbReference type="Proteomes" id="UP000266723">
    <property type="component" value="Unassembled WGS sequence"/>
</dbReference>
<evidence type="ECO:0008006" key="5">
    <source>
        <dbReference type="Google" id="ProtNLM"/>
    </source>
</evidence>
<evidence type="ECO:0000256" key="1">
    <source>
        <dbReference type="SAM" id="Coils"/>
    </source>
</evidence>